<dbReference type="OrthoDB" id="140419at2"/>
<dbReference type="EMBL" id="VCKZ01000180">
    <property type="protein sequence ID" value="TMR35331.1"/>
    <property type="molecule type" value="Genomic_DNA"/>
</dbReference>
<gene>
    <name evidence="1" type="ORF">ETD96_23350</name>
</gene>
<proteinExistence type="predicted"/>
<comment type="caution">
    <text evidence="1">The sequence shown here is derived from an EMBL/GenBank/DDBJ whole genome shotgun (WGS) entry which is preliminary data.</text>
</comment>
<protein>
    <submittedName>
        <fullName evidence="1">DUF885 domain-containing protein</fullName>
    </submittedName>
</protein>
<evidence type="ECO:0000313" key="1">
    <source>
        <dbReference type="EMBL" id="TMR35331.1"/>
    </source>
</evidence>
<reference evidence="1 2" key="1">
    <citation type="submission" date="2019-05" db="EMBL/GenBank/DDBJ databases">
        <title>Draft genome sequence of Actinomadura geliboluensis A8036.</title>
        <authorList>
            <person name="Saricaoglu S."/>
            <person name="Isik K."/>
        </authorList>
    </citation>
    <scope>NUCLEOTIDE SEQUENCE [LARGE SCALE GENOMIC DNA]</scope>
    <source>
        <strain evidence="1 2">A8036</strain>
    </source>
</reference>
<sequence length="410" mass="44662">MSAAAAGGAGTEPVVLEYLLLGLRLGRHVPGFVDSWAGDPSLQARVEAEPPADPAALARRAARLRREAADSGLAAERRDFLTAQLAALECGARRLAGEQVPFVEEIETYFQVRIGMGDTDRYAAAHDALAGLLPGAGPLRARLEEFRARNAVPPDALHRAVRAVSDALRVLVRDRYGLPPGEEVTYEVVRDRPWNAFNRYLGRYRSVVSLNEPAGADLGALPLIAAHECYPGHHTERSLKEAELVADGQHEHAIALVNTPQSLMAEGIAEHALAAVMPAGWGAWTAEILAAEGVRMDGERVEQVMRHVRTLLPARQDAALLLHDRGAGTDAAVAHLRRWLLLGEERARRMTAFLTDPLWRAHTTTYIEGARLVAAWTALGDPRRRFRRLLAEPLLPARLGKDIVNTAPAH</sequence>
<dbReference type="Proteomes" id="UP000305238">
    <property type="component" value="Unassembled WGS sequence"/>
</dbReference>
<name>A0A5S4GS35_9ACTN</name>
<organism evidence="1 2">
    <name type="scientific">Actinomadura geliboluensis</name>
    <dbReference type="NCBI Taxonomy" id="882440"/>
    <lineage>
        <taxon>Bacteria</taxon>
        <taxon>Bacillati</taxon>
        <taxon>Actinomycetota</taxon>
        <taxon>Actinomycetes</taxon>
        <taxon>Streptosporangiales</taxon>
        <taxon>Thermomonosporaceae</taxon>
        <taxon>Actinomadura</taxon>
    </lineage>
</organism>
<dbReference type="RefSeq" id="WP_138638610.1">
    <property type="nucleotide sequence ID" value="NZ_VCKZ01000180.1"/>
</dbReference>
<accession>A0A5S4GS35</accession>
<keyword evidence="2" id="KW-1185">Reference proteome</keyword>
<dbReference type="AlphaFoldDB" id="A0A5S4GS35"/>
<evidence type="ECO:0000313" key="2">
    <source>
        <dbReference type="Proteomes" id="UP000305238"/>
    </source>
</evidence>